<dbReference type="AlphaFoldDB" id="A0A917FMF4"/>
<evidence type="ECO:0000259" key="14">
    <source>
        <dbReference type="Pfam" id="PF02771"/>
    </source>
</evidence>
<evidence type="ECO:0000256" key="11">
    <source>
        <dbReference type="RuleBase" id="RU362125"/>
    </source>
</evidence>
<comment type="similarity">
    <text evidence="2 11">Belongs to the acyl-CoA dehydrogenase family.</text>
</comment>
<evidence type="ECO:0000256" key="8">
    <source>
        <dbReference type="ARBA" id="ARBA00037927"/>
    </source>
</evidence>
<dbReference type="Gene3D" id="1.20.140.10">
    <property type="entry name" value="Butyryl-CoA Dehydrogenase, subunit A, domain 3"/>
    <property type="match status" value="1"/>
</dbReference>
<organism evidence="15 16">
    <name type="scientific">Marinicella pacifica</name>
    <dbReference type="NCBI Taxonomy" id="1171543"/>
    <lineage>
        <taxon>Bacteria</taxon>
        <taxon>Pseudomonadati</taxon>
        <taxon>Pseudomonadota</taxon>
        <taxon>Gammaproteobacteria</taxon>
        <taxon>Lysobacterales</taxon>
        <taxon>Marinicellaceae</taxon>
        <taxon>Marinicella</taxon>
    </lineage>
</organism>
<proteinExistence type="inferred from homology"/>
<feature type="domain" description="Acyl-CoA oxidase/dehydrogenase middle" evidence="13">
    <location>
        <begin position="133"/>
        <end position="223"/>
    </location>
</feature>
<dbReference type="Pfam" id="PF02771">
    <property type="entry name" value="Acyl-CoA_dh_N"/>
    <property type="match status" value="1"/>
</dbReference>
<dbReference type="GO" id="GO:0050660">
    <property type="term" value="F:flavin adenine dinucleotide binding"/>
    <property type="evidence" value="ECO:0007669"/>
    <property type="project" value="InterPro"/>
</dbReference>
<dbReference type="Proteomes" id="UP000605253">
    <property type="component" value="Unassembled WGS sequence"/>
</dbReference>
<protein>
    <recommendedName>
        <fullName evidence="9">glutaryl-CoA dehydrogenase (ETF)</fullName>
        <ecNumber evidence="9">1.3.8.6</ecNumber>
    </recommendedName>
</protein>
<sequence length="388" mass="43057">MSRELDKLDLFDVNAMLNDEQRMVKESIGRWVDERFLPLVAEHFEAHTFPMELVPEMADLGLFGSTIQGYDCAGLDYMSYGLICQELERGDSGLRSFASVQSSLCMFPIDAFGSEAQKQRWLPPMAKGEVIGCFGLTEAHAGSDPASMKTRAKKDGDDWIINGSKMWITNGSVADIAIVWAQTDDGIQGFIIEKDMPGFDTELITRKMSLRASVTSALFFDDVRVPDSNRLPKVKGLKGPLSCLSNARFGISFGPIGAAQACLQEVLNYTAERVLFDRSLDCNQIIQQKLADMARRITTAQLLAYRLGQLKDSNQIQPTQISLAKWNNVRMALDIARECRDMLGGAGITTEHVAIRHMLNLESVITYEGTETIHQLVVGRELTGKNAF</sequence>
<evidence type="ECO:0000256" key="7">
    <source>
        <dbReference type="ARBA" id="ARBA00037899"/>
    </source>
</evidence>
<dbReference type="InterPro" id="IPR006089">
    <property type="entry name" value="Acyl-CoA_DH_CS"/>
</dbReference>
<evidence type="ECO:0000313" key="15">
    <source>
        <dbReference type="EMBL" id="GGF91419.1"/>
    </source>
</evidence>
<dbReference type="GO" id="GO:0000062">
    <property type="term" value="F:fatty-acyl-CoA binding"/>
    <property type="evidence" value="ECO:0007669"/>
    <property type="project" value="TreeGrafter"/>
</dbReference>
<dbReference type="GO" id="GO:0004361">
    <property type="term" value="F:glutaryl-CoA dehydrogenase activity"/>
    <property type="evidence" value="ECO:0007669"/>
    <property type="project" value="UniProtKB-EC"/>
</dbReference>
<comment type="pathway">
    <text evidence="7">Amino-acid metabolism; lysine degradation.</text>
</comment>
<dbReference type="InterPro" id="IPR052033">
    <property type="entry name" value="Glutaryl-CoA_DH_mitochondrial"/>
</dbReference>
<evidence type="ECO:0000259" key="13">
    <source>
        <dbReference type="Pfam" id="PF02770"/>
    </source>
</evidence>
<dbReference type="PANTHER" id="PTHR42807">
    <property type="entry name" value="GLUTARYL-COA DEHYDROGENASE, MITOCHONDRIAL"/>
    <property type="match status" value="1"/>
</dbReference>
<dbReference type="Gene3D" id="2.40.110.10">
    <property type="entry name" value="Butyryl-CoA Dehydrogenase, subunit A, domain 2"/>
    <property type="match status" value="1"/>
</dbReference>
<dbReference type="InterPro" id="IPR006091">
    <property type="entry name" value="Acyl-CoA_Oxase/DH_mid-dom"/>
</dbReference>
<reference evidence="15" key="2">
    <citation type="submission" date="2020-09" db="EMBL/GenBank/DDBJ databases">
        <authorList>
            <person name="Sun Q."/>
            <person name="Zhou Y."/>
        </authorList>
    </citation>
    <scope>NUCLEOTIDE SEQUENCE</scope>
    <source>
        <strain evidence="15">CGMCC 1.12181</strain>
    </source>
</reference>
<evidence type="ECO:0000259" key="12">
    <source>
        <dbReference type="Pfam" id="PF00441"/>
    </source>
</evidence>
<dbReference type="FunFam" id="1.10.540.10:FF:000026">
    <property type="entry name" value="Acyl-CoA dehydrogenase medium chain"/>
    <property type="match status" value="1"/>
</dbReference>
<dbReference type="InterPro" id="IPR009100">
    <property type="entry name" value="AcylCoA_DH/oxidase_NM_dom_sf"/>
</dbReference>
<dbReference type="InterPro" id="IPR013786">
    <property type="entry name" value="AcylCoA_DH/ox_N"/>
</dbReference>
<evidence type="ECO:0000256" key="10">
    <source>
        <dbReference type="ARBA" id="ARBA00049493"/>
    </source>
</evidence>
<evidence type="ECO:0000256" key="4">
    <source>
        <dbReference type="ARBA" id="ARBA00022827"/>
    </source>
</evidence>
<keyword evidence="4 11" id="KW-0274">FAD</keyword>
<dbReference type="PROSITE" id="PS00072">
    <property type="entry name" value="ACYL_COA_DH_1"/>
    <property type="match status" value="1"/>
</dbReference>
<accession>A0A917FMF4</accession>
<keyword evidence="3 11" id="KW-0285">Flavoprotein</keyword>
<feature type="domain" description="Acyl-CoA dehydrogenase/oxidase C-terminal" evidence="12">
    <location>
        <begin position="236"/>
        <end position="382"/>
    </location>
</feature>
<comment type="caution">
    <text evidence="15">The sequence shown here is derived from an EMBL/GenBank/DDBJ whole genome shotgun (WGS) entry which is preliminary data.</text>
</comment>
<dbReference type="InterPro" id="IPR009075">
    <property type="entry name" value="AcylCo_DH/oxidase_C"/>
</dbReference>
<dbReference type="GO" id="GO:0046949">
    <property type="term" value="P:fatty-acyl-CoA biosynthetic process"/>
    <property type="evidence" value="ECO:0007669"/>
    <property type="project" value="TreeGrafter"/>
</dbReference>
<dbReference type="GO" id="GO:0033539">
    <property type="term" value="P:fatty acid beta-oxidation using acyl-CoA dehydrogenase"/>
    <property type="evidence" value="ECO:0007669"/>
    <property type="project" value="TreeGrafter"/>
</dbReference>
<dbReference type="Gene3D" id="1.10.540.10">
    <property type="entry name" value="Acyl-CoA dehydrogenase/oxidase, N-terminal domain"/>
    <property type="match status" value="1"/>
</dbReference>
<dbReference type="EMBL" id="BMEO01000003">
    <property type="protein sequence ID" value="GGF91419.1"/>
    <property type="molecule type" value="Genomic_DNA"/>
</dbReference>
<comment type="pathway">
    <text evidence="8">Amino-acid metabolism; tryptophan metabolism.</text>
</comment>
<keyword evidence="6 11" id="KW-0560">Oxidoreductase</keyword>
<dbReference type="SUPFAM" id="SSF47203">
    <property type="entry name" value="Acyl-CoA dehydrogenase C-terminal domain-like"/>
    <property type="match status" value="1"/>
</dbReference>
<evidence type="ECO:0000256" key="5">
    <source>
        <dbReference type="ARBA" id="ARBA00022946"/>
    </source>
</evidence>
<evidence type="ECO:0000256" key="6">
    <source>
        <dbReference type="ARBA" id="ARBA00023002"/>
    </source>
</evidence>
<dbReference type="RefSeq" id="WP_188364669.1">
    <property type="nucleotide sequence ID" value="NZ_BAABJF010000017.1"/>
</dbReference>
<dbReference type="EC" id="1.3.8.6" evidence="9"/>
<gene>
    <name evidence="15" type="primary">gcdH</name>
    <name evidence="15" type="ORF">GCM10011365_10820</name>
</gene>
<keyword evidence="16" id="KW-1185">Reference proteome</keyword>
<name>A0A917FMF4_9GAMM</name>
<dbReference type="PANTHER" id="PTHR42807:SF1">
    <property type="entry name" value="GLUTARYL-COA DEHYDROGENASE, MITOCHONDRIAL"/>
    <property type="match status" value="1"/>
</dbReference>
<feature type="domain" description="Acyl-CoA dehydrogenase/oxidase N-terminal" evidence="14">
    <location>
        <begin position="18"/>
        <end position="129"/>
    </location>
</feature>
<comment type="cofactor">
    <cofactor evidence="1 11">
        <name>FAD</name>
        <dbReference type="ChEBI" id="CHEBI:57692"/>
    </cofactor>
</comment>
<dbReference type="PROSITE" id="PS00073">
    <property type="entry name" value="ACYL_COA_DH_2"/>
    <property type="match status" value="1"/>
</dbReference>
<dbReference type="InterPro" id="IPR046373">
    <property type="entry name" value="Acyl-CoA_Oxase/DH_mid-dom_sf"/>
</dbReference>
<dbReference type="SUPFAM" id="SSF56645">
    <property type="entry name" value="Acyl-CoA dehydrogenase NM domain-like"/>
    <property type="match status" value="1"/>
</dbReference>
<dbReference type="InterPro" id="IPR037069">
    <property type="entry name" value="AcylCoA_DH/ox_N_sf"/>
</dbReference>
<dbReference type="FunFam" id="2.40.110.10:FF:000002">
    <property type="entry name" value="Acyl-CoA dehydrogenase fadE12"/>
    <property type="match status" value="1"/>
</dbReference>
<evidence type="ECO:0000256" key="1">
    <source>
        <dbReference type="ARBA" id="ARBA00001974"/>
    </source>
</evidence>
<dbReference type="Pfam" id="PF00441">
    <property type="entry name" value="Acyl-CoA_dh_1"/>
    <property type="match status" value="1"/>
</dbReference>
<evidence type="ECO:0000313" key="16">
    <source>
        <dbReference type="Proteomes" id="UP000605253"/>
    </source>
</evidence>
<dbReference type="Pfam" id="PF02770">
    <property type="entry name" value="Acyl-CoA_dh_M"/>
    <property type="match status" value="1"/>
</dbReference>
<reference evidence="15" key="1">
    <citation type="journal article" date="2014" name="Int. J. Syst. Evol. Microbiol.">
        <title>Complete genome sequence of Corynebacterium casei LMG S-19264T (=DSM 44701T), isolated from a smear-ripened cheese.</title>
        <authorList>
            <consortium name="US DOE Joint Genome Institute (JGI-PGF)"/>
            <person name="Walter F."/>
            <person name="Albersmeier A."/>
            <person name="Kalinowski J."/>
            <person name="Ruckert C."/>
        </authorList>
    </citation>
    <scope>NUCLEOTIDE SEQUENCE</scope>
    <source>
        <strain evidence="15">CGMCC 1.12181</strain>
    </source>
</reference>
<comment type="catalytic activity">
    <reaction evidence="10">
        <text>glutaryl-CoA + oxidized [electron-transfer flavoprotein] + 2 H(+) = (2E)-butenoyl-CoA + reduced [electron-transfer flavoprotein] + CO2</text>
        <dbReference type="Rhea" id="RHEA:13389"/>
        <dbReference type="Rhea" id="RHEA-COMP:10685"/>
        <dbReference type="Rhea" id="RHEA-COMP:10686"/>
        <dbReference type="ChEBI" id="CHEBI:15378"/>
        <dbReference type="ChEBI" id="CHEBI:16526"/>
        <dbReference type="ChEBI" id="CHEBI:57332"/>
        <dbReference type="ChEBI" id="CHEBI:57378"/>
        <dbReference type="ChEBI" id="CHEBI:57692"/>
        <dbReference type="ChEBI" id="CHEBI:58307"/>
        <dbReference type="EC" id="1.3.8.6"/>
    </reaction>
</comment>
<evidence type="ECO:0000256" key="9">
    <source>
        <dbReference type="ARBA" id="ARBA00039033"/>
    </source>
</evidence>
<keyword evidence="5" id="KW-0809">Transit peptide</keyword>
<evidence type="ECO:0000256" key="2">
    <source>
        <dbReference type="ARBA" id="ARBA00009347"/>
    </source>
</evidence>
<evidence type="ECO:0000256" key="3">
    <source>
        <dbReference type="ARBA" id="ARBA00022630"/>
    </source>
</evidence>
<dbReference type="InterPro" id="IPR036250">
    <property type="entry name" value="AcylCo_DH-like_C"/>
</dbReference>